<dbReference type="SUPFAM" id="SSF81606">
    <property type="entry name" value="PP2C-like"/>
    <property type="match status" value="1"/>
</dbReference>
<dbReference type="InterPro" id="IPR015655">
    <property type="entry name" value="PP2C"/>
</dbReference>
<comment type="caution">
    <text evidence="7">The sequence shown here is derived from an EMBL/GenBank/DDBJ whole genome shotgun (WGS) entry which is preliminary data.</text>
</comment>
<evidence type="ECO:0000256" key="5">
    <source>
        <dbReference type="ARBA" id="ARBA00048336"/>
    </source>
</evidence>
<keyword evidence="3" id="KW-0904">Protein phosphatase</keyword>
<accession>A0A811R9M5</accession>
<dbReference type="Gene3D" id="3.60.40.10">
    <property type="entry name" value="PPM-type phosphatase domain"/>
    <property type="match status" value="1"/>
</dbReference>
<evidence type="ECO:0000259" key="6">
    <source>
        <dbReference type="PROSITE" id="PS51746"/>
    </source>
</evidence>
<reference evidence="7" key="1">
    <citation type="submission" date="2020-10" db="EMBL/GenBank/DDBJ databases">
        <authorList>
            <person name="Han B."/>
            <person name="Lu T."/>
            <person name="Zhao Q."/>
            <person name="Huang X."/>
            <person name="Zhao Y."/>
        </authorList>
    </citation>
    <scope>NUCLEOTIDE SEQUENCE</scope>
</reference>
<dbReference type="CDD" id="cd00143">
    <property type="entry name" value="PP2Cc"/>
    <property type="match status" value="1"/>
</dbReference>
<name>A0A811R9M5_9POAL</name>
<dbReference type="Pfam" id="PF00481">
    <property type="entry name" value="PP2C"/>
    <property type="match status" value="1"/>
</dbReference>
<evidence type="ECO:0000256" key="3">
    <source>
        <dbReference type="ARBA" id="ARBA00022912"/>
    </source>
</evidence>
<dbReference type="SMART" id="SM00332">
    <property type="entry name" value="PP2Cc"/>
    <property type="match status" value="1"/>
</dbReference>
<sequence>MRQISSLLQGLAWSLSVGRDRKGDGAGDGGKTAMPAVLRTSGTLWGEGSETFAAVCSRRGEKGINQDCSIVWELLASEPKKACSHGFSIMSSWFRVPGGHHLVRHLRRARPVGPLRRQGRARLAAAVAAVPLAGQEALALASLIDGEKRLGDCQFDLWKQSYMAACAAVDDELRRSRRFDAVQSGCTALSIVKQGDLMVIANVGDSRAVLGTTSDDGAVAAVQLTVDFKPNLPQEKERIRRCNGQVYCLADEPGVHRVWQPNRESPGLAMSRAFGDYRVKDCGVISVPEVTQRRITSGDQSVILATDGVWDVLSNDEAVQIVAGTPDREKAAKRLVECAVRAWRRKRRGIAVHVKERQQNAHLKTAIIVPVAFVVD</sequence>
<keyword evidence="2" id="KW-0378">Hydrolase</keyword>
<dbReference type="InterPro" id="IPR001932">
    <property type="entry name" value="PPM-type_phosphatase-like_dom"/>
</dbReference>
<dbReference type="InterPro" id="IPR036457">
    <property type="entry name" value="PPM-type-like_dom_sf"/>
</dbReference>
<dbReference type="PANTHER" id="PTHR47992">
    <property type="entry name" value="PROTEIN PHOSPHATASE"/>
    <property type="match status" value="1"/>
</dbReference>
<feature type="domain" description="PPM-type phosphatase" evidence="6">
    <location>
        <begin position="52"/>
        <end position="357"/>
    </location>
</feature>
<dbReference type="EMBL" id="CAJGYO010000014">
    <property type="protein sequence ID" value="CAD6266865.1"/>
    <property type="molecule type" value="Genomic_DNA"/>
</dbReference>
<dbReference type="AlphaFoldDB" id="A0A811R9M5"/>
<dbReference type="OrthoDB" id="10264738at2759"/>
<dbReference type="EC" id="3.1.3.16" evidence="1"/>
<gene>
    <name evidence="7" type="ORF">NCGR_LOCUS50170</name>
</gene>
<evidence type="ECO:0000256" key="1">
    <source>
        <dbReference type="ARBA" id="ARBA00013081"/>
    </source>
</evidence>
<evidence type="ECO:0000256" key="2">
    <source>
        <dbReference type="ARBA" id="ARBA00022801"/>
    </source>
</evidence>
<evidence type="ECO:0000256" key="4">
    <source>
        <dbReference type="ARBA" id="ARBA00047761"/>
    </source>
</evidence>
<comment type="catalytic activity">
    <reaction evidence="5">
        <text>O-phospho-L-threonyl-[protein] + H2O = L-threonyl-[protein] + phosphate</text>
        <dbReference type="Rhea" id="RHEA:47004"/>
        <dbReference type="Rhea" id="RHEA-COMP:11060"/>
        <dbReference type="Rhea" id="RHEA-COMP:11605"/>
        <dbReference type="ChEBI" id="CHEBI:15377"/>
        <dbReference type="ChEBI" id="CHEBI:30013"/>
        <dbReference type="ChEBI" id="CHEBI:43474"/>
        <dbReference type="ChEBI" id="CHEBI:61977"/>
        <dbReference type="EC" id="3.1.3.16"/>
    </reaction>
</comment>
<evidence type="ECO:0000313" key="8">
    <source>
        <dbReference type="Proteomes" id="UP000604825"/>
    </source>
</evidence>
<dbReference type="GO" id="GO:0004722">
    <property type="term" value="F:protein serine/threonine phosphatase activity"/>
    <property type="evidence" value="ECO:0007669"/>
    <property type="project" value="UniProtKB-EC"/>
</dbReference>
<comment type="catalytic activity">
    <reaction evidence="4">
        <text>O-phospho-L-seryl-[protein] + H2O = L-seryl-[protein] + phosphate</text>
        <dbReference type="Rhea" id="RHEA:20629"/>
        <dbReference type="Rhea" id="RHEA-COMP:9863"/>
        <dbReference type="Rhea" id="RHEA-COMP:11604"/>
        <dbReference type="ChEBI" id="CHEBI:15377"/>
        <dbReference type="ChEBI" id="CHEBI:29999"/>
        <dbReference type="ChEBI" id="CHEBI:43474"/>
        <dbReference type="ChEBI" id="CHEBI:83421"/>
        <dbReference type="EC" id="3.1.3.16"/>
    </reaction>
</comment>
<protein>
    <recommendedName>
        <fullName evidence="1">protein-serine/threonine phosphatase</fullName>
        <ecNumber evidence="1">3.1.3.16</ecNumber>
    </recommendedName>
</protein>
<evidence type="ECO:0000313" key="7">
    <source>
        <dbReference type="EMBL" id="CAD6266865.1"/>
    </source>
</evidence>
<organism evidence="7 8">
    <name type="scientific">Miscanthus lutarioriparius</name>
    <dbReference type="NCBI Taxonomy" id="422564"/>
    <lineage>
        <taxon>Eukaryota</taxon>
        <taxon>Viridiplantae</taxon>
        <taxon>Streptophyta</taxon>
        <taxon>Embryophyta</taxon>
        <taxon>Tracheophyta</taxon>
        <taxon>Spermatophyta</taxon>
        <taxon>Magnoliopsida</taxon>
        <taxon>Liliopsida</taxon>
        <taxon>Poales</taxon>
        <taxon>Poaceae</taxon>
        <taxon>PACMAD clade</taxon>
        <taxon>Panicoideae</taxon>
        <taxon>Andropogonodae</taxon>
        <taxon>Andropogoneae</taxon>
        <taxon>Saccharinae</taxon>
        <taxon>Miscanthus</taxon>
    </lineage>
</organism>
<dbReference type="PROSITE" id="PS51746">
    <property type="entry name" value="PPM_2"/>
    <property type="match status" value="1"/>
</dbReference>
<proteinExistence type="predicted"/>
<keyword evidence="8" id="KW-1185">Reference proteome</keyword>
<dbReference type="Proteomes" id="UP000604825">
    <property type="component" value="Unassembled WGS sequence"/>
</dbReference>